<sequence length="126" mass="14451">MTGNDRVELESYQLKYIAHIWFTQWKENRGMNAVSITWECFSETFLDRLSMGSVAHVEEERKEQAKDVHQLTRLGVRLLSISDGGVTVQNRSESSSVVEVKEKQDSDPIFLQLKGAVHQQRVEVIS</sequence>
<name>A0AAF0Q9Q7_SOLVR</name>
<protein>
    <submittedName>
        <fullName evidence="1">Uncharacterized protein</fullName>
    </submittedName>
</protein>
<gene>
    <name evidence="1" type="ORF">MTR67_012987</name>
</gene>
<proteinExistence type="predicted"/>
<evidence type="ECO:0000313" key="1">
    <source>
        <dbReference type="EMBL" id="WMV19602.1"/>
    </source>
</evidence>
<organism evidence="1 2">
    <name type="scientific">Solanum verrucosum</name>
    <dbReference type="NCBI Taxonomy" id="315347"/>
    <lineage>
        <taxon>Eukaryota</taxon>
        <taxon>Viridiplantae</taxon>
        <taxon>Streptophyta</taxon>
        <taxon>Embryophyta</taxon>
        <taxon>Tracheophyta</taxon>
        <taxon>Spermatophyta</taxon>
        <taxon>Magnoliopsida</taxon>
        <taxon>eudicotyledons</taxon>
        <taxon>Gunneridae</taxon>
        <taxon>Pentapetalae</taxon>
        <taxon>asterids</taxon>
        <taxon>lamiids</taxon>
        <taxon>Solanales</taxon>
        <taxon>Solanaceae</taxon>
        <taxon>Solanoideae</taxon>
        <taxon>Solaneae</taxon>
        <taxon>Solanum</taxon>
    </lineage>
</organism>
<evidence type="ECO:0000313" key="2">
    <source>
        <dbReference type="Proteomes" id="UP001234989"/>
    </source>
</evidence>
<keyword evidence="2" id="KW-1185">Reference proteome</keyword>
<dbReference type="Proteomes" id="UP001234989">
    <property type="component" value="Chromosome 3"/>
</dbReference>
<reference evidence="1" key="1">
    <citation type="submission" date="2023-08" db="EMBL/GenBank/DDBJ databases">
        <title>A de novo genome assembly of Solanum verrucosum Schlechtendal, a Mexican diploid species geographically isolated from the other diploid A-genome species in potato relatives.</title>
        <authorList>
            <person name="Hosaka K."/>
        </authorList>
    </citation>
    <scope>NUCLEOTIDE SEQUENCE</scope>
    <source>
        <tissue evidence="1">Young leaves</tissue>
    </source>
</reference>
<dbReference type="AlphaFoldDB" id="A0AAF0Q9Q7"/>
<accession>A0AAF0Q9Q7</accession>
<dbReference type="EMBL" id="CP133614">
    <property type="protein sequence ID" value="WMV19602.1"/>
    <property type="molecule type" value="Genomic_DNA"/>
</dbReference>